<dbReference type="InterPro" id="IPR007168">
    <property type="entry name" value="Phageshock_PspC_N"/>
</dbReference>
<keyword evidence="4 6" id="KW-1133">Transmembrane helix</keyword>
<dbReference type="Proteomes" id="UP000013520">
    <property type="component" value="Chromosome"/>
</dbReference>
<dbReference type="AlphaFoldDB" id="R4KHL0"/>
<keyword evidence="2" id="KW-1003">Cell membrane</keyword>
<dbReference type="KEGG" id="dgi:Desgi_3358"/>
<gene>
    <name evidence="8" type="ORF">Desgi_3358</name>
</gene>
<evidence type="ECO:0000256" key="3">
    <source>
        <dbReference type="ARBA" id="ARBA00022692"/>
    </source>
</evidence>
<evidence type="ECO:0000259" key="7">
    <source>
        <dbReference type="Pfam" id="PF04024"/>
    </source>
</evidence>
<evidence type="ECO:0000256" key="6">
    <source>
        <dbReference type="SAM" id="Phobius"/>
    </source>
</evidence>
<accession>R4KHL0</accession>
<evidence type="ECO:0000256" key="5">
    <source>
        <dbReference type="ARBA" id="ARBA00023136"/>
    </source>
</evidence>
<evidence type="ECO:0000313" key="9">
    <source>
        <dbReference type="Proteomes" id="UP000013520"/>
    </source>
</evidence>
<dbReference type="EMBL" id="CP003273">
    <property type="protein sequence ID" value="AGL02703.1"/>
    <property type="molecule type" value="Genomic_DNA"/>
</dbReference>
<dbReference type="InterPro" id="IPR052027">
    <property type="entry name" value="PspC"/>
</dbReference>
<keyword evidence="9" id="KW-1185">Reference proteome</keyword>
<dbReference type="PANTHER" id="PTHR33885">
    <property type="entry name" value="PHAGE SHOCK PROTEIN C"/>
    <property type="match status" value="1"/>
</dbReference>
<reference evidence="8 9" key="1">
    <citation type="submission" date="2012-01" db="EMBL/GenBank/DDBJ databases">
        <title>Complete sequence of Desulfotomaculum gibsoniae DSM 7213.</title>
        <authorList>
            <consortium name="US DOE Joint Genome Institute"/>
            <person name="Lucas S."/>
            <person name="Han J."/>
            <person name="Lapidus A."/>
            <person name="Cheng J.-F."/>
            <person name="Goodwin L."/>
            <person name="Pitluck S."/>
            <person name="Peters L."/>
            <person name="Ovchinnikova G."/>
            <person name="Teshima H."/>
            <person name="Detter J.C."/>
            <person name="Han C."/>
            <person name="Tapia R."/>
            <person name="Land M."/>
            <person name="Hauser L."/>
            <person name="Kyrpides N."/>
            <person name="Ivanova N."/>
            <person name="Pagani I."/>
            <person name="Parshina S."/>
            <person name="Plugge C."/>
            <person name="Muyzer G."/>
            <person name="Kuever J."/>
            <person name="Ivanova A."/>
            <person name="Nazina T."/>
            <person name="Klenk H.-P."/>
            <person name="Brambilla E."/>
            <person name="Spring S."/>
            <person name="Stams A.F."/>
            <person name="Woyke T."/>
        </authorList>
    </citation>
    <scope>NUCLEOTIDE SEQUENCE [LARGE SCALE GENOMIC DNA]</scope>
    <source>
        <strain evidence="8 9">DSM 7213</strain>
    </source>
</reference>
<evidence type="ECO:0000256" key="1">
    <source>
        <dbReference type="ARBA" id="ARBA00004162"/>
    </source>
</evidence>
<dbReference type="Pfam" id="PF04024">
    <property type="entry name" value="PspC"/>
    <property type="match status" value="1"/>
</dbReference>
<proteinExistence type="predicted"/>
<evidence type="ECO:0000313" key="8">
    <source>
        <dbReference type="EMBL" id="AGL02703.1"/>
    </source>
</evidence>
<keyword evidence="5 6" id="KW-0472">Membrane</keyword>
<dbReference type="GO" id="GO:0005886">
    <property type="term" value="C:plasma membrane"/>
    <property type="evidence" value="ECO:0007669"/>
    <property type="project" value="UniProtKB-SubCell"/>
</dbReference>
<dbReference type="eggNOG" id="COG1983">
    <property type="taxonomic scope" value="Bacteria"/>
</dbReference>
<keyword evidence="3 6" id="KW-0812">Transmembrane</keyword>
<evidence type="ECO:0000256" key="4">
    <source>
        <dbReference type="ARBA" id="ARBA00022989"/>
    </source>
</evidence>
<feature type="domain" description="Phage shock protein PspC N-terminal" evidence="7">
    <location>
        <begin position="6"/>
        <end position="64"/>
    </location>
</feature>
<protein>
    <submittedName>
        <fullName evidence="8">Putative stress-responsive transcriptional regulator</fullName>
    </submittedName>
</protein>
<feature type="transmembrane region" description="Helical" evidence="6">
    <location>
        <begin position="37"/>
        <end position="62"/>
    </location>
</feature>
<name>R4KHL0_9FIRM</name>
<dbReference type="PANTHER" id="PTHR33885:SF3">
    <property type="entry name" value="PHAGE SHOCK PROTEIN C"/>
    <property type="match status" value="1"/>
</dbReference>
<dbReference type="STRING" id="767817.Desgi_3358"/>
<evidence type="ECO:0000256" key="2">
    <source>
        <dbReference type="ARBA" id="ARBA00022475"/>
    </source>
</evidence>
<organism evidence="8 9">
    <name type="scientific">Desulfoscipio gibsoniae DSM 7213</name>
    <dbReference type="NCBI Taxonomy" id="767817"/>
    <lineage>
        <taxon>Bacteria</taxon>
        <taxon>Bacillati</taxon>
        <taxon>Bacillota</taxon>
        <taxon>Clostridia</taxon>
        <taxon>Eubacteriales</taxon>
        <taxon>Desulfallaceae</taxon>
        <taxon>Desulfoscipio</taxon>
    </lineage>
</organism>
<dbReference type="HOGENOM" id="CLU_143433_4_3_9"/>
<sequence>MARQIKRLYRSSRNSMLGGVCGGLAEYLDIDPNLVRVIYVIVSVASAAFPGILVYIVAWLVIPRDF</sequence>
<comment type="subcellular location">
    <subcellularLocation>
        <location evidence="1">Cell membrane</location>
        <topology evidence="1">Single-pass membrane protein</topology>
    </subcellularLocation>
</comment>
<dbReference type="RefSeq" id="WP_006523364.1">
    <property type="nucleotide sequence ID" value="NC_021184.1"/>
</dbReference>